<gene>
    <name evidence="4" type="ORF">ACFSR5_05205</name>
</gene>
<dbReference type="InterPro" id="IPR025665">
    <property type="entry name" value="Beta-barrel_OMP_2"/>
</dbReference>
<evidence type="ECO:0000256" key="2">
    <source>
        <dbReference type="SAM" id="Phobius"/>
    </source>
</evidence>
<evidence type="ECO:0000313" key="5">
    <source>
        <dbReference type="Proteomes" id="UP001597545"/>
    </source>
</evidence>
<evidence type="ECO:0000256" key="1">
    <source>
        <dbReference type="SAM" id="MobiDB-lite"/>
    </source>
</evidence>
<sequence length="443" mass="48334">MKEDNKKELIEVIKEGLKQAPLPSYKPGAWEAFHSRYSQQGSVRRMIPLWATAAAVAVVAFAAVTVYRMGVQDIPEERQIGHEPTIVQREPKPMAQGAPFTDTEGDDVALGGVKTSRPVAPNNGHGMVGREKLLTEQVYQNIPEVPMAGIAITASLARPQPERQSQMYRARLASKEPVPELATTVLGDQLASAQSVDPNLARRQDVGRDLRPRKLQIADRLELGAFLSPSTTNQSFDVGGGLVLAYKLSNKLAVRTGASFNQYEVGILASELASEGGGRMDSPVDGAQLISKEVPYRVNSIPLPNLNSVTGKIQTLDIPVEFRYHLSKDFYATSGVSYAVVLSQERFNHYSGYSDVPTYSSASDSDSPTNKPVNKVERTEPSAEENVHSNGFGGFVNFSIGRKTQLGKSMKISVEPFVKLPVGQFKRADMNYTNGGIKIITHF</sequence>
<comment type="caution">
    <text evidence="4">The sequence shown here is derived from an EMBL/GenBank/DDBJ whole genome shotgun (WGS) entry which is preliminary data.</text>
</comment>
<accession>A0ABW5KF44</accession>
<keyword evidence="2" id="KW-0812">Transmembrane</keyword>
<name>A0ABW5KF44_9SPHI</name>
<feature type="compositionally biased region" description="Basic and acidic residues" evidence="1">
    <location>
        <begin position="374"/>
        <end position="386"/>
    </location>
</feature>
<evidence type="ECO:0000313" key="4">
    <source>
        <dbReference type="EMBL" id="MFD2547043.1"/>
    </source>
</evidence>
<reference evidence="5" key="1">
    <citation type="journal article" date="2019" name="Int. J. Syst. Evol. Microbiol.">
        <title>The Global Catalogue of Microorganisms (GCM) 10K type strain sequencing project: providing services to taxonomists for standard genome sequencing and annotation.</title>
        <authorList>
            <consortium name="The Broad Institute Genomics Platform"/>
            <consortium name="The Broad Institute Genome Sequencing Center for Infectious Disease"/>
            <person name="Wu L."/>
            <person name="Ma J."/>
        </authorList>
    </citation>
    <scope>NUCLEOTIDE SEQUENCE [LARGE SCALE GENOMIC DNA]</scope>
    <source>
        <strain evidence="5">KCTC 42662</strain>
    </source>
</reference>
<feature type="transmembrane region" description="Helical" evidence="2">
    <location>
        <begin position="46"/>
        <end position="67"/>
    </location>
</feature>
<organism evidence="4 5">
    <name type="scientific">Sphingobacterium suaedae</name>
    <dbReference type="NCBI Taxonomy" id="1686402"/>
    <lineage>
        <taxon>Bacteria</taxon>
        <taxon>Pseudomonadati</taxon>
        <taxon>Bacteroidota</taxon>
        <taxon>Sphingobacteriia</taxon>
        <taxon>Sphingobacteriales</taxon>
        <taxon>Sphingobacteriaceae</taxon>
        <taxon>Sphingobacterium</taxon>
    </lineage>
</organism>
<feature type="domain" description="Outer membrane protein beta-barrel" evidence="3">
    <location>
        <begin position="234"/>
        <end position="361"/>
    </location>
</feature>
<keyword evidence="2" id="KW-0472">Membrane</keyword>
<feature type="compositionally biased region" description="Polar residues" evidence="1">
    <location>
        <begin position="358"/>
        <end position="372"/>
    </location>
</feature>
<proteinExistence type="predicted"/>
<feature type="region of interest" description="Disordered" evidence="1">
    <location>
        <begin position="358"/>
        <end position="386"/>
    </location>
</feature>
<dbReference type="RefSeq" id="WP_380901417.1">
    <property type="nucleotide sequence ID" value="NZ_JBHUEG010000007.1"/>
</dbReference>
<dbReference type="Proteomes" id="UP001597545">
    <property type="component" value="Unassembled WGS sequence"/>
</dbReference>
<dbReference type="EMBL" id="JBHULR010000003">
    <property type="protein sequence ID" value="MFD2547043.1"/>
    <property type="molecule type" value="Genomic_DNA"/>
</dbReference>
<keyword evidence="2" id="KW-1133">Transmembrane helix</keyword>
<protein>
    <submittedName>
        <fullName evidence="4">Outer membrane beta-barrel protein</fullName>
    </submittedName>
</protein>
<dbReference type="Pfam" id="PF13568">
    <property type="entry name" value="OMP_b-brl_2"/>
    <property type="match status" value="1"/>
</dbReference>
<keyword evidence="5" id="KW-1185">Reference proteome</keyword>
<evidence type="ECO:0000259" key="3">
    <source>
        <dbReference type="Pfam" id="PF13568"/>
    </source>
</evidence>